<evidence type="ECO:0000313" key="1">
    <source>
        <dbReference type="EMBL" id="MBK1868597.1"/>
    </source>
</evidence>
<dbReference type="Proteomes" id="UP000616151">
    <property type="component" value="Unassembled WGS sequence"/>
</dbReference>
<name>A0ACC5R7J7_9HYPH</name>
<keyword evidence="2" id="KW-1185">Reference proteome</keyword>
<gene>
    <name evidence="1" type="ORF">JHL16_19740</name>
</gene>
<proteinExistence type="predicted"/>
<dbReference type="EMBL" id="JAENHL010000007">
    <property type="protein sequence ID" value="MBK1868597.1"/>
    <property type="molecule type" value="Genomic_DNA"/>
</dbReference>
<comment type="caution">
    <text evidence="1">The sequence shown here is derived from an EMBL/GenBank/DDBJ whole genome shotgun (WGS) entry which is preliminary data.</text>
</comment>
<accession>A0ACC5R7J7</accession>
<sequence>MLIKCPYCGPRPSEEFTILGDASVRRPTSNDPATMDQWFDYVYLRDNPKGRYKEYWHHGGGCRSWIVVDRDTQTHEIFGTQAARDVTLAENKKGNS</sequence>
<evidence type="ECO:0000313" key="2">
    <source>
        <dbReference type="Proteomes" id="UP000616151"/>
    </source>
</evidence>
<reference evidence="1" key="1">
    <citation type="submission" date="2021-01" db="EMBL/GenBank/DDBJ databases">
        <authorList>
            <person name="Sun Q."/>
        </authorList>
    </citation>
    <scope>NUCLEOTIDE SEQUENCE</scope>
    <source>
        <strain evidence="1">YIM B02566</strain>
    </source>
</reference>
<protein>
    <submittedName>
        <fullName evidence="1">Sarcosine oxidase subunit delta</fullName>
    </submittedName>
</protein>
<organism evidence="1 2">
    <name type="scientific">Taklimakanibacter albus</name>
    <dbReference type="NCBI Taxonomy" id="2800327"/>
    <lineage>
        <taxon>Bacteria</taxon>
        <taxon>Pseudomonadati</taxon>
        <taxon>Pseudomonadota</taxon>
        <taxon>Alphaproteobacteria</taxon>
        <taxon>Hyphomicrobiales</taxon>
        <taxon>Aestuariivirgaceae</taxon>
        <taxon>Taklimakanibacter</taxon>
    </lineage>
</organism>